<keyword evidence="8" id="KW-1185">Reference proteome</keyword>
<protein>
    <recommendedName>
        <fullName evidence="4">Heat shock protein 15</fullName>
    </recommendedName>
</protein>
<dbReference type="RefSeq" id="WP_008928551.1">
    <property type="nucleotide sequence ID" value="NZ_AMRJ01000008.1"/>
</dbReference>
<evidence type="ECO:0000256" key="4">
    <source>
        <dbReference type="PIRNR" id="PIRNR016821"/>
    </source>
</evidence>
<dbReference type="PATRIC" id="fig|1177179.3.peg.1379"/>
<reference evidence="7 8" key="1">
    <citation type="journal article" date="2012" name="J. Bacteriol.">
        <title>Genome Sequence of the Alkane-Degrading Bacterium Alcanivorax hongdengensis Type Strain A-11-3.</title>
        <authorList>
            <person name="Lai Q."/>
            <person name="Shao Z."/>
        </authorList>
    </citation>
    <scope>NUCLEOTIDE SEQUENCE [LARGE SCALE GENOMIC DNA]</scope>
    <source>
        <strain evidence="7 8">A-11-3</strain>
    </source>
</reference>
<proteinExistence type="inferred from homology"/>
<comment type="caution">
    <text evidence="7">The sequence shown here is derived from an EMBL/GenBank/DDBJ whole genome shotgun (WGS) entry which is preliminary data.</text>
</comment>
<evidence type="ECO:0000313" key="7">
    <source>
        <dbReference type="EMBL" id="EKF74721.1"/>
    </source>
</evidence>
<evidence type="ECO:0000256" key="3">
    <source>
        <dbReference type="ARBA" id="ARBA00023125"/>
    </source>
</evidence>
<dbReference type="GO" id="GO:0003677">
    <property type="term" value="F:DNA binding"/>
    <property type="evidence" value="ECO:0007669"/>
    <property type="project" value="UniProtKB-KW"/>
</dbReference>
<feature type="domain" description="RNA-binding S4" evidence="6">
    <location>
        <begin position="4"/>
        <end position="66"/>
    </location>
</feature>
<dbReference type="Proteomes" id="UP000010164">
    <property type="component" value="Unassembled WGS sequence"/>
</dbReference>
<evidence type="ECO:0000256" key="5">
    <source>
        <dbReference type="SAM" id="MobiDB-lite"/>
    </source>
</evidence>
<evidence type="ECO:0000259" key="6">
    <source>
        <dbReference type="SMART" id="SM00363"/>
    </source>
</evidence>
<dbReference type="AlphaFoldDB" id="L0WCN8"/>
<dbReference type="OrthoDB" id="9797176at2"/>
<evidence type="ECO:0000256" key="2">
    <source>
        <dbReference type="ARBA" id="ARBA00022884"/>
    </source>
</evidence>
<evidence type="ECO:0000256" key="1">
    <source>
        <dbReference type="ARBA" id="ARBA00008396"/>
    </source>
</evidence>
<sequence length="128" mass="14533">MEGVRIDSWLWAARFFKTRTLAKTAIEGGKVQIDGNRAKPSKTVQPGQRITITKGTEHFEVVVQSLSSKRGPASEAQQLYEETAQSQARREMNSEQRKLARAAAAAPDHRPSKKERRDIQRFKRDNDL</sequence>
<dbReference type="InterPro" id="IPR025708">
    <property type="entry name" value="HSP15"/>
</dbReference>
<dbReference type="InterPro" id="IPR036986">
    <property type="entry name" value="S4_RNA-bd_sf"/>
</dbReference>
<dbReference type="CDD" id="cd00165">
    <property type="entry name" value="S4"/>
    <property type="match status" value="1"/>
</dbReference>
<feature type="compositionally biased region" description="Basic and acidic residues" evidence="5">
    <location>
        <begin position="88"/>
        <end position="98"/>
    </location>
</feature>
<dbReference type="SUPFAM" id="SSF55174">
    <property type="entry name" value="Alpha-L RNA-binding motif"/>
    <property type="match status" value="1"/>
</dbReference>
<dbReference type="EMBL" id="AMRJ01000008">
    <property type="protein sequence ID" value="EKF74721.1"/>
    <property type="molecule type" value="Genomic_DNA"/>
</dbReference>
<dbReference type="PROSITE" id="PS50889">
    <property type="entry name" value="S4"/>
    <property type="match status" value="1"/>
</dbReference>
<comment type="similarity">
    <text evidence="1 4">Belongs to the HSP15 family.</text>
</comment>
<accession>L0WCN8</accession>
<organism evidence="7 8">
    <name type="scientific">Alcanivorax hongdengensis A-11-3</name>
    <dbReference type="NCBI Taxonomy" id="1177179"/>
    <lineage>
        <taxon>Bacteria</taxon>
        <taxon>Pseudomonadati</taxon>
        <taxon>Pseudomonadota</taxon>
        <taxon>Gammaproteobacteria</taxon>
        <taxon>Oceanospirillales</taxon>
        <taxon>Alcanivoracaceae</taxon>
        <taxon>Alcanivorax</taxon>
    </lineage>
</organism>
<dbReference type="PIRSF" id="PIRSF016821">
    <property type="entry name" value="HSP15"/>
    <property type="match status" value="1"/>
</dbReference>
<feature type="compositionally biased region" description="Basic and acidic residues" evidence="5">
    <location>
        <begin position="107"/>
        <end position="128"/>
    </location>
</feature>
<keyword evidence="2 4" id="KW-0694">RNA-binding</keyword>
<dbReference type="GO" id="GO:0043023">
    <property type="term" value="F:ribosomal large subunit binding"/>
    <property type="evidence" value="ECO:0007669"/>
    <property type="project" value="InterPro"/>
</dbReference>
<dbReference type="GO" id="GO:0003727">
    <property type="term" value="F:single-stranded RNA binding"/>
    <property type="evidence" value="ECO:0007669"/>
    <property type="project" value="InterPro"/>
</dbReference>
<gene>
    <name evidence="7" type="ORF">A11A3_06853</name>
</gene>
<evidence type="ECO:0000313" key="8">
    <source>
        <dbReference type="Proteomes" id="UP000010164"/>
    </source>
</evidence>
<dbReference type="InterPro" id="IPR002942">
    <property type="entry name" value="S4_RNA-bd"/>
</dbReference>
<name>L0WCN8_9GAMM</name>
<dbReference type="STRING" id="1177179.A11A3_06853"/>
<dbReference type="eggNOG" id="COG1188">
    <property type="taxonomic scope" value="Bacteria"/>
</dbReference>
<dbReference type="Gene3D" id="3.10.290.10">
    <property type="entry name" value="RNA-binding S4 domain"/>
    <property type="match status" value="1"/>
</dbReference>
<keyword evidence="7" id="KW-0346">Stress response</keyword>
<dbReference type="SMART" id="SM00363">
    <property type="entry name" value="S4"/>
    <property type="match status" value="1"/>
</dbReference>
<keyword evidence="3 4" id="KW-0238">DNA-binding</keyword>
<feature type="region of interest" description="Disordered" evidence="5">
    <location>
        <begin position="66"/>
        <end position="128"/>
    </location>
</feature>
<dbReference type="GO" id="GO:0034605">
    <property type="term" value="P:cellular response to heat"/>
    <property type="evidence" value="ECO:0007669"/>
    <property type="project" value="InterPro"/>
</dbReference>
<dbReference type="Pfam" id="PF01479">
    <property type="entry name" value="S4"/>
    <property type="match status" value="1"/>
</dbReference>